<evidence type="ECO:0000256" key="2">
    <source>
        <dbReference type="SAM" id="MobiDB-lite"/>
    </source>
</evidence>
<feature type="compositionally biased region" description="Low complexity" evidence="2">
    <location>
        <begin position="1"/>
        <end position="16"/>
    </location>
</feature>
<dbReference type="AlphaFoldDB" id="A0A9D1MMQ6"/>
<protein>
    <submittedName>
        <fullName evidence="3">Uncharacterized protein</fullName>
    </submittedName>
</protein>
<gene>
    <name evidence="3" type="ORF">IAB07_06280</name>
</gene>
<feature type="coiled-coil region" evidence="1">
    <location>
        <begin position="122"/>
        <end position="149"/>
    </location>
</feature>
<evidence type="ECO:0000256" key="1">
    <source>
        <dbReference type="SAM" id="Coils"/>
    </source>
</evidence>
<comment type="caution">
    <text evidence="3">The sequence shown here is derived from an EMBL/GenBank/DDBJ whole genome shotgun (WGS) entry which is preliminary data.</text>
</comment>
<keyword evidence="1" id="KW-0175">Coiled coil</keyword>
<reference evidence="3" key="2">
    <citation type="journal article" date="2021" name="PeerJ">
        <title>Extensive microbial diversity within the chicken gut microbiome revealed by metagenomics and culture.</title>
        <authorList>
            <person name="Gilroy R."/>
            <person name="Ravi A."/>
            <person name="Getino M."/>
            <person name="Pursley I."/>
            <person name="Horton D.L."/>
            <person name="Alikhan N.F."/>
            <person name="Baker D."/>
            <person name="Gharbi K."/>
            <person name="Hall N."/>
            <person name="Watson M."/>
            <person name="Adriaenssens E.M."/>
            <person name="Foster-Nyarko E."/>
            <person name="Jarju S."/>
            <person name="Secka A."/>
            <person name="Antonio M."/>
            <person name="Oren A."/>
            <person name="Chaudhuri R.R."/>
            <person name="La Ragione R."/>
            <person name="Hildebrand F."/>
            <person name="Pallen M.J."/>
        </authorList>
    </citation>
    <scope>NUCLEOTIDE SEQUENCE</scope>
    <source>
        <strain evidence="3">9366</strain>
    </source>
</reference>
<sequence>MFHPLPLPHTHSSSPSQDGAESEYYKSASERLFSLLLHSRRLTIPQEYCLRSARTKSCENFSLEVRAVRLSRTELILFPFGSEEEVKEEVDVEVEVDKVEYLRRETLCSTLFLFPTPLLLLQVDVEEEVKEEENVKVEVEDEVDMVKRLRRKSKSSDKLESELLRLI</sequence>
<reference evidence="3" key="1">
    <citation type="submission" date="2020-10" db="EMBL/GenBank/DDBJ databases">
        <authorList>
            <person name="Gilroy R."/>
        </authorList>
    </citation>
    <scope>NUCLEOTIDE SEQUENCE</scope>
    <source>
        <strain evidence="3">9366</strain>
    </source>
</reference>
<evidence type="ECO:0000313" key="3">
    <source>
        <dbReference type="EMBL" id="HIU63355.1"/>
    </source>
</evidence>
<dbReference type="EMBL" id="DVNJ01000032">
    <property type="protein sequence ID" value="HIU63355.1"/>
    <property type="molecule type" value="Genomic_DNA"/>
</dbReference>
<feature type="region of interest" description="Disordered" evidence="2">
    <location>
        <begin position="1"/>
        <end position="21"/>
    </location>
</feature>
<evidence type="ECO:0000313" key="4">
    <source>
        <dbReference type="Proteomes" id="UP000824145"/>
    </source>
</evidence>
<proteinExistence type="predicted"/>
<dbReference type="Proteomes" id="UP000824145">
    <property type="component" value="Unassembled WGS sequence"/>
</dbReference>
<accession>A0A9D1MMQ6</accession>
<name>A0A9D1MMQ6_9FIRM</name>
<organism evidence="3 4">
    <name type="scientific">Candidatus Caccalectryoclostridium excrementigallinarum</name>
    <dbReference type="NCBI Taxonomy" id="2840710"/>
    <lineage>
        <taxon>Bacteria</taxon>
        <taxon>Bacillati</taxon>
        <taxon>Bacillota</taxon>
        <taxon>Clostridia</taxon>
        <taxon>Christensenellales</taxon>
        <taxon>Christensenellaceae</taxon>
        <taxon>Christensenellaceae incertae sedis</taxon>
        <taxon>Candidatus Caccalectryoclostridium</taxon>
    </lineage>
</organism>